<feature type="transmembrane region" description="Helical" evidence="1">
    <location>
        <begin position="101"/>
        <end position="121"/>
    </location>
</feature>
<protein>
    <submittedName>
        <fullName evidence="2">Uncharacterized protein</fullName>
    </submittedName>
</protein>
<feature type="transmembrane region" description="Helical" evidence="1">
    <location>
        <begin position="71"/>
        <end position="89"/>
    </location>
</feature>
<evidence type="ECO:0000313" key="3">
    <source>
        <dbReference type="Proteomes" id="UP000035900"/>
    </source>
</evidence>
<keyword evidence="1" id="KW-1133">Transmembrane helix</keyword>
<feature type="transmembrane region" description="Helical" evidence="1">
    <location>
        <begin position="7"/>
        <end position="26"/>
    </location>
</feature>
<accession>A0A0J7J2Q2</accession>
<dbReference type="RefSeq" id="WP_241477120.1">
    <property type="nucleotide sequence ID" value="NZ_LFNG01000001.1"/>
</dbReference>
<organism evidence="2 3">
    <name type="scientific">Chryseobacterium koreense CCUG 49689</name>
    <dbReference type="NCBI Taxonomy" id="1304281"/>
    <lineage>
        <taxon>Bacteria</taxon>
        <taxon>Pseudomonadati</taxon>
        <taxon>Bacteroidota</taxon>
        <taxon>Flavobacteriia</taxon>
        <taxon>Flavobacteriales</taxon>
        <taxon>Weeksellaceae</taxon>
        <taxon>Chryseobacterium group</taxon>
        <taxon>Chryseobacterium</taxon>
    </lineage>
</organism>
<feature type="transmembrane region" description="Helical" evidence="1">
    <location>
        <begin position="38"/>
        <end position="59"/>
    </location>
</feature>
<comment type="caution">
    <text evidence="2">The sequence shown here is derived from an EMBL/GenBank/DDBJ whole genome shotgun (WGS) entry which is preliminary data.</text>
</comment>
<sequence length="123" mass="14054">MIKKIYIALLIIFGLMTVIIGGSVIFDLFGMRAKEGNFVPIVVHINFICGFLYLLSAYAINTKKSWTLKPLAMALVLLILAWIGLWHHIEENGLYEQKTIYAMAFRTILTLTLILTFTKIFKK</sequence>
<evidence type="ECO:0000313" key="2">
    <source>
        <dbReference type="EMBL" id="KMQ72668.1"/>
    </source>
</evidence>
<dbReference type="Proteomes" id="UP000035900">
    <property type="component" value="Unassembled WGS sequence"/>
</dbReference>
<reference evidence="2 3" key="1">
    <citation type="journal article" date="2004" name="Int. J. Syst. Evol. Microbiol.">
        <title>Kaistella koreensis gen. nov., sp. nov., a novel member of the Chryseobacterium-Bergeyella-Riemerella branch.</title>
        <authorList>
            <person name="Kim M.K."/>
            <person name="Im W.T."/>
            <person name="Shin Y.K."/>
            <person name="Lim J.H."/>
            <person name="Kim S.H."/>
            <person name="Lee B.C."/>
            <person name="Park M.Y."/>
            <person name="Lee K.Y."/>
            <person name="Lee S.T."/>
        </authorList>
    </citation>
    <scope>NUCLEOTIDE SEQUENCE [LARGE SCALE GENOMIC DNA]</scope>
    <source>
        <strain evidence="2 3">CCUG 49689</strain>
    </source>
</reference>
<evidence type="ECO:0000256" key="1">
    <source>
        <dbReference type="SAM" id="Phobius"/>
    </source>
</evidence>
<dbReference type="PATRIC" id="fig|1304281.5.peg.174"/>
<dbReference type="EMBL" id="LFNG01000001">
    <property type="protein sequence ID" value="KMQ72668.1"/>
    <property type="molecule type" value="Genomic_DNA"/>
</dbReference>
<dbReference type="AlphaFoldDB" id="A0A0J7J2Q2"/>
<gene>
    <name evidence="2" type="ORF">ACM44_00825</name>
</gene>
<keyword evidence="3" id="KW-1185">Reference proteome</keyword>
<proteinExistence type="predicted"/>
<dbReference type="STRING" id="1304281.ACM44_00825"/>
<keyword evidence="1" id="KW-0812">Transmembrane</keyword>
<keyword evidence="1" id="KW-0472">Membrane</keyword>
<name>A0A0J7J2Q2_9FLAO</name>